<protein>
    <recommendedName>
        <fullName evidence="3 8">6-carboxy-5,6,7,8-tetrahydropterin synthase</fullName>
        <ecNumber evidence="8">4.-.-.-</ecNumber>
    </recommendedName>
</protein>
<feature type="binding site" evidence="9">
    <location>
        <position position="30"/>
    </location>
    <ligand>
        <name>Zn(2+)</name>
        <dbReference type="ChEBI" id="CHEBI:29105"/>
    </ligand>
</feature>
<comment type="cofactor">
    <cofactor evidence="8 9">
        <name>Zn(2+)</name>
        <dbReference type="ChEBI" id="CHEBI:29105"/>
    </cofactor>
    <text evidence="8 9">Binds 1 zinc ion per subunit.</text>
</comment>
<comment type="caution">
    <text evidence="10">The sequence shown here is derived from an EMBL/GenBank/DDBJ whole genome shotgun (WGS) entry which is preliminary data.</text>
</comment>
<evidence type="ECO:0000256" key="5">
    <source>
        <dbReference type="ARBA" id="ARBA00022833"/>
    </source>
</evidence>
<keyword evidence="4 8" id="KW-0479">Metal-binding</keyword>
<evidence type="ECO:0000256" key="3">
    <source>
        <dbReference type="ARBA" id="ARBA00018141"/>
    </source>
</evidence>
<evidence type="ECO:0000256" key="6">
    <source>
        <dbReference type="ARBA" id="ARBA00023239"/>
    </source>
</evidence>
<dbReference type="RefSeq" id="WP_081071305.1">
    <property type="nucleotide sequence ID" value="NZ_LPCS01000029.1"/>
</dbReference>
<sequence>MIFELSQRFFFDAAHTLHREIDRQGSRRIHGHTYHAQIFVRGKPDPETGMIVDLGLLNRAIEQVRDQLDHHFLDDIPELGPATLESLCIFILKNIRNSFPEVSRVRVERAAGGNACDLYVEEPR</sequence>
<keyword evidence="6 8" id="KW-0456">Lyase</keyword>
<feature type="binding site" evidence="9">
    <location>
        <position position="15"/>
    </location>
    <ligand>
        <name>Zn(2+)</name>
        <dbReference type="ChEBI" id="CHEBI:29105"/>
    </ligand>
</feature>
<evidence type="ECO:0000256" key="4">
    <source>
        <dbReference type="ARBA" id="ARBA00022723"/>
    </source>
</evidence>
<reference evidence="10 11" key="1">
    <citation type="submission" date="2018-03" db="EMBL/GenBank/DDBJ databases">
        <authorList>
            <person name="Nguyen K."/>
            <person name="Fouts D."/>
            <person name="Sutton G."/>
        </authorList>
    </citation>
    <scope>NUCLEOTIDE SEQUENCE [LARGE SCALE GENOMIC DNA]</scope>
    <source>
        <strain evidence="10 11">AU3578</strain>
    </source>
</reference>
<dbReference type="SUPFAM" id="SSF55620">
    <property type="entry name" value="Tetrahydrobiopterin biosynthesis enzymes-like"/>
    <property type="match status" value="1"/>
</dbReference>
<comment type="pathway">
    <text evidence="1 8">Purine metabolism; 7-cyano-7-deazaguanine biosynthesis.</text>
</comment>
<evidence type="ECO:0000313" key="11">
    <source>
        <dbReference type="Proteomes" id="UP000237632"/>
    </source>
</evidence>
<gene>
    <name evidence="10" type="ORF">C6T65_08815</name>
</gene>
<evidence type="ECO:0000256" key="1">
    <source>
        <dbReference type="ARBA" id="ARBA00005061"/>
    </source>
</evidence>
<dbReference type="PANTHER" id="PTHR12589">
    <property type="entry name" value="PYRUVOYL TETRAHYDROBIOPTERIN SYNTHASE"/>
    <property type="match status" value="1"/>
</dbReference>
<dbReference type="EC" id="4.-.-.-" evidence="8"/>
<keyword evidence="8" id="KW-0671">Queuosine biosynthesis</keyword>
<proteinExistence type="inferred from homology"/>
<accession>A0AA44Y5D6</accession>
<keyword evidence="5 8" id="KW-0862">Zinc</keyword>
<evidence type="ECO:0000256" key="8">
    <source>
        <dbReference type="PIRNR" id="PIRNR006113"/>
    </source>
</evidence>
<organism evidence="10 11">
    <name type="scientific">Burkholderia vietnamiensis</name>
    <dbReference type="NCBI Taxonomy" id="60552"/>
    <lineage>
        <taxon>Bacteria</taxon>
        <taxon>Pseudomonadati</taxon>
        <taxon>Pseudomonadota</taxon>
        <taxon>Betaproteobacteria</taxon>
        <taxon>Burkholderiales</taxon>
        <taxon>Burkholderiaceae</taxon>
        <taxon>Burkholderia</taxon>
        <taxon>Burkholderia cepacia complex</taxon>
    </lineage>
</organism>
<dbReference type="Pfam" id="PF01242">
    <property type="entry name" value="PTPS"/>
    <property type="match status" value="1"/>
</dbReference>
<name>A0AA44Y5D6_BURVI</name>
<dbReference type="PIRSF" id="PIRSF006113">
    <property type="entry name" value="PTP_synth"/>
    <property type="match status" value="1"/>
</dbReference>
<dbReference type="Proteomes" id="UP000237632">
    <property type="component" value="Unassembled WGS sequence"/>
</dbReference>
<evidence type="ECO:0000313" key="10">
    <source>
        <dbReference type="EMBL" id="PRH42940.1"/>
    </source>
</evidence>
<dbReference type="GO" id="GO:0008616">
    <property type="term" value="P:tRNA queuosine(34) biosynthetic process"/>
    <property type="evidence" value="ECO:0007669"/>
    <property type="project" value="UniProtKB-KW"/>
</dbReference>
<dbReference type="GO" id="GO:0070497">
    <property type="term" value="F:6-carboxytetrahydropterin synthase activity"/>
    <property type="evidence" value="ECO:0007669"/>
    <property type="project" value="UniProtKB-EC"/>
</dbReference>
<dbReference type="AlphaFoldDB" id="A0AA44Y5D6"/>
<evidence type="ECO:0000256" key="2">
    <source>
        <dbReference type="ARBA" id="ARBA00008900"/>
    </source>
</evidence>
<dbReference type="InterPro" id="IPR038418">
    <property type="entry name" value="6-PTP_synth/QueD_sf"/>
</dbReference>
<dbReference type="InterPro" id="IPR007115">
    <property type="entry name" value="6-PTP_synth/QueD"/>
</dbReference>
<dbReference type="EMBL" id="PVHK01000052">
    <property type="protein sequence ID" value="PRH42940.1"/>
    <property type="molecule type" value="Genomic_DNA"/>
</dbReference>
<comment type="catalytic activity">
    <reaction evidence="7 8">
        <text>7,8-dihydroneopterin 3'-triphosphate + H2O = 6-carboxy-5,6,7,8-tetrahydropterin + triphosphate + acetaldehyde + 2 H(+)</text>
        <dbReference type="Rhea" id="RHEA:27966"/>
        <dbReference type="ChEBI" id="CHEBI:15343"/>
        <dbReference type="ChEBI" id="CHEBI:15377"/>
        <dbReference type="ChEBI" id="CHEBI:15378"/>
        <dbReference type="ChEBI" id="CHEBI:18036"/>
        <dbReference type="ChEBI" id="CHEBI:58462"/>
        <dbReference type="ChEBI" id="CHEBI:61032"/>
        <dbReference type="EC" id="4.1.2.50"/>
    </reaction>
</comment>
<evidence type="ECO:0000256" key="9">
    <source>
        <dbReference type="PIRSR" id="PIRSR006113-2"/>
    </source>
</evidence>
<dbReference type="GO" id="GO:0046872">
    <property type="term" value="F:metal ion binding"/>
    <property type="evidence" value="ECO:0007669"/>
    <property type="project" value="UniProtKB-KW"/>
</dbReference>
<evidence type="ECO:0000256" key="7">
    <source>
        <dbReference type="ARBA" id="ARBA00048807"/>
    </source>
</evidence>
<dbReference type="Gene3D" id="3.30.479.10">
    <property type="entry name" value="6-pyruvoyl tetrahydropterin synthase/QueD"/>
    <property type="match status" value="1"/>
</dbReference>
<comment type="similarity">
    <text evidence="2 8">Belongs to the PTPS family. QueD subfamily.</text>
</comment>
<feature type="binding site" evidence="9">
    <location>
        <position position="32"/>
    </location>
    <ligand>
        <name>Zn(2+)</name>
        <dbReference type="ChEBI" id="CHEBI:29105"/>
    </ligand>
</feature>
<dbReference type="PANTHER" id="PTHR12589:SF7">
    <property type="entry name" value="6-PYRUVOYL TETRAHYDROBIOPTERIN SYNTHASE"/>
    <property type="match status" value="1"/>
</dbReference>